<dbReference type="InterPro" id="IPR001647">
    <property type="entry name" value="HTH_TetR"/>
</dbReference>
<comment type="caution">
    <text evidence="7">The sequence shown here is derived from an EMBL/GenBank/DDBJ whole genome shotgun (WGS) entry which is preliminary data.</text>
</comment>
<evidence type="ECO:0000256" key="4">
    <source>
        <dbReference type="ARBA" id="ARBA00023163"/>
    </source>
</evidence>
<dbReference type="PROSITE" id="PS50977">
    <property type="entry name" value="HTH_TETR_2"/>
    <property type="match status" value="1"/>
</dbReference>
<dbReference type="InterPro" id="IPR004111">
    <property type="entry name" value="Repressor_TetR_C"/>
</dbReference>
<gene>
    <name evidence="7" type="ORF">E1295_34090</name>
</gene>
<feature type="domain" description="HTH tetR-type" evidence="6">
    <location>
        <begin position="18"/>
        <end position="78"/>
    </location>
</feature>
<dbReference type="GO" id="GO:0000976">
    <property type="term" value="F:transcription cis-regulatory region binding"/>
    <property type="evidence" value="ECO:0007669"/>
    <property type="project" value="TreeGrafter"/>
</dbReference>
<evidence type="ECO:0000313" key="7">
    <source>
        <dbReference type="EMBL" id="TDE38080.1"/>
    </source>
</evidence>
<evidence type="ECO:0000256" key="1">
    <source>
        <dbReference type="ARBA" id="ARBA00022491"/>
    </source>
</evidence>
<protein>
    <submittedName>
        <fullName evidence="7">TetR family transcriptional regulator</fullName>
    </submittedName>
</protein>
<dbReference type="InterPro" id="IPR009057">
    <property type="entry name" value="Homeodomain-like_sf"/>
</dbReference>
<organism evidence="7 8">
    <name type="scientific">Nonomuraea mesophila</name>
    <dbReference type="NCBI Taxonomy" id="2530382"/>
    <lineage>
        <taxon>Bacteria</taxon>
        <taxon>Bacillati</taxon>
        <taxon>Actinomycetota</taxon>
        <taxon>Actinomycetes</taxon>
        <taxon>Streptosporangiales</taxon>
        <taxon>Streptosporangiaceae</taxon>
        <taxon>Nonomuraea</taxon>
    </lineage>
</organism>
<accession>A0A4R5ETL8</accession>
<dbReference type="PRINTS" id="PR00455">
    <property type="entry name" value="HTHTETR"/>
</dbReference>
<dbReference type="Pfam" id="PF00440">
    <property type="entry name" value="TetR_N"/>
    <property type="match status" value="1"/>
</dbReference>
<evidence type="ECO:0000313" key="8">
    <source>
        <dbReference type="Proteomes" id="UP000295136"/>
    </source>
</evidence>
<evidence type="ECO:0000256" key="5">
    <source>
        <dbReference type="PROSITE-ProRule" id="PRU00335"/>
    </source>
</evidence>
<keyword evidence="2" id="KW-0805">Transcription regulation</keyword>
<dbReference type="SUPFAM" id="SSF48498">
    <property type="entry name" value="Tetracyclin repressor-like, C-terminal domain"/>
    <property type="match status" value="1"/>
</dbReference>
<proteinExistence type="predicted"/>
<reference evidence="7 8" key="1">
    <citation type="submission" date="2019-03" db="EMBL/GenBank/DDBJ databases">
        <title>Draft genome sequences of novel Actinobacteria.</title>
        <authorList>
            <person name="Sahin N."/>
            <person name="Ay H."/>
            <person name="Saygin H."/>
        </authorList>
    </citation>
    <scope>NUCLEOTIDE SEQUENCE [LARGE SCALE GENOMIC DNA]</scope>
    <source>
        <strain evidence="7 8">6K102</strain>
    </source>
</reference>
<sequence length="225" mass="24278">MSSKSTRIPKRTRGQNAGLTRQAILQAALDLADREGLKALSMRRIAQELGVEAMSLYQHVGGKEALLDGLVEQLFTQAAPPLAEASSWQEGLREYACTLRRVLLAHPDVVPLVAGRPAITPRNLRLMEEALRILRAAGLPPERALDMLYAVTGFVVGHVVILAAGGRDRHAPADRLQAIPDPDLRETPLLAEATRAQPDGAGGRDDSDPRFGFALEAMLRGFAAP</sequence>
<feature type="DNA-binding region" description="H-T-H motif" evidence="5">
    <location>
        <begin position="41"/>
        <end position="60"/>
    </location>
</feature>
<dbReference type="PRINTS" id="PR00400">
    <property type="entry name" value="TETREPRESSOR"/>
</dbReference>
<keyword evidence="8" id="KW-1185">Reference proteome</keyword>
<dbReference type="InterPro" id="IPR003012">
    <property type="entry name" value="Tet_transcr_reg_TetR"/>
</dbReference>
<dbReference type="GO" id="GO:0046677">
    <property type="term" value="P:response to antibiotic"/>
    <property type="evidence" value="ECO:0007669"/>
    <property type="project" value="InterPro"/>
</dbReference>
<dbReference type="GO" id="GO:0003700">
    <property type="term" value="F:DNA-binding transcription factor activity"/>
    <property type="evidence" value="ECO:0007669"/>
    <property type="project" value="TreeGrafter"/>
</dbReference>
<dbReference type="PANTHER" id="PTHR30055">
    <property type="entry name" value="HTH-TYPE TRANSCRIPTIONAL REGULATOR RUTR"/>
    <property type="match status" value="1"/>
</dbReference>
<evidence type="ECO:0000256" key="3">
    <source>
        <dbReference type="ARBA" id="ARBA00023125"/>
    </source>
</evidence>
<dbReference type="GO" id="GO:0045892">
    <property type="term" value="P:negative regulation of DNA-templated transcription"/>
    <property type="evidence" value="ECO:0007669"/>
    <property type="project" value="InterPro"/>
</dbReference>
<dbReference type="PANTHER" id="PTHR30055:SF151">
    <property type="entry name" value="TRANSCRIPTIONAL REGULATORY PROTEIN"/>
    <property type="match status" value="1"/>
</dbReference>
<dbReference type="SUPFAM" id="SSF46689">
    <property type="entry name" value="Homeodomain-like"/>
    <property type="match status" value="1"/>
</dbReference>
<dbReference type="InterPro" id="IPR036271">
    <property type="entry name" value="Tet_transcr_reg_TetR-rel_C_sf"/>
</dbReference>
<name>A0A4R5ETL8_9ACTN</name>
<evidence type="ECO:0000256" key="2">
    <source>
        <dbReference type="ARBA" id="ARBA00023015"/>
    </source>
</evidence>
<dbReference type="Proteomes" id="UP000295136">
    <property type="component" value="Unassembled WGS sequence"/>
</dbReference>
<keyword evidence="1" id="KW-0678">Repressor</keyword>
<keyword evidence="4" id="KW-0804">Transcription</keyword>
<dbReference type="AlphaFoldDB" id="A0A4R5ETL8"/>
<evidence type="ECO:0000259" key="6">
    <source>
        <dbReference type="PROSITE" id="PS50977"/>
    </source>
</evidence>
<dbReference type="Pfam" id="PF02909">
    <property type="entry name" value="TetR_C_1"/>
    <property type="match status" value="1"/>
</dbReference>
<dbReference type="InterPro" id="IPR050109">
    <property type="entry name" value="HTH-type_TetR-like_transc_reg"/>
</dbReference>
<dbReference type="EMBL" id="SMLD01000123">
    <property type="protein sequence ID" value="TDE38080.1"/>
    <property type="molecule type" value="Genomic_DNA"/>
</dbReference>
<dbReference type="Gene3D" id="1.10.357.10">
    <property type="entry name" value="Tetracycline Repressor, domain 2"/>
    <property type="match status" value="1"/>
</dbReference>
<keyword evidence="3 5" id="KW-0238">DNA-binding</keyword>